<comment type="caution">
    <text evidence="4">The sequence shown here is derived from an EMBL/GenBank/DDBJ whole genome shotgun (WGS) entry which is preliminary data.</text>
</comment>
<dbReference type="Proteomes" id="UP001583172">
    <property type="component" value="Unassembled WGS sequence"/>
</dbReference>
<organism evidence="4 5">
    <name type="scientific">Humicola insolens</name>
    <name type="common">Soft-rot fungus</name>
    <dbReference type="NCBI Taxonomy" id="85995"/>
    <lineage>
        <taxon>Eukaryota</taxon>
        <taxon>Fungi</taxon>
        <taxon>Dikarya</taxon>
        <taxon>Ascomycota</taxon>
        <taxon>Pezizomycotina</taxon>
        <taxon>Sordariomycetes</taxon>
        <taxon>Sordariomycetidae</taxon>
        <taxon>Sordariales</taxon>
        <taxon>Chaetomiaceae</taxon>
        <taxon>Mycothermus</taxon>
    </lineage>
</organism>
<dbReference type="Gene3D" id="1.10.150.290">
    <property type="entry name" value="S-adenosyl-L-methionine-dependent methyltransferases"/>
    <property type="match status" value="1"/>
</dbReference>
<evidence type="ECO:0000256" key="2">
    <source>
        <dbReference type="ARBA" id="ARBA00022679"/>
    </source>
</evidence>
<evidence type="ECO:0000313" key="5">
    <source>
        <dbReference type="Proteomes" id="UP001583172"/>
    </source>
</evidence>
<accession>A0ABR3VI02</accession>
<sequence>MSTSQPPDWSPQQYLLFQTPRNRPIHDLLTFLTTHQPTSSPTRIIDLGCGPGNSTSLLASHFPNATITGVDSSPAMLSAARKTLPEVEFVQADVREYESPEGTDLVFSNAMFHWLRSRDRIPTVQRLVKGLEPGKGVFAMQVPDNFDEPSHRAMRETAGVEGRVWSEYFSGSRSGDGEDEMPELDPVEPEMVWYDALRPLCRAVEMWTTRYVHVLDGHKDIVEWVRGTGLQPFLNRLPPDQSVRDAFLEEYQRRLEAGYPRAKDGKVLLAYPRRFLVAYR</sequence>
<keyword evidence="5" id="KW-1185">Reference proteome</keyword>
<proteinExistence type="predicted"/>
<name>A0ABR3VI02_HUMIN</name>
<gene>
    <name evidence="4" type="ORF">VTJ49DRAFT_6953</name>
</gene>
<reference evidence="4 5" key="1">
    <citation type="journal article" date="2024" name="Commun. Biol.">
        <title>Comparative genomic analysis of thermophilic fungi reveals convergent evolutionary adaptations and gene losses.</title>
        <authorList>
            <person name="Steindorff A.S."/>
            <person name="Aguilar-Pontes M.V."/>
            <person name="Robinson A.J."/>
            <person name="Andreopoulos B."/>
            <person name="LaButti K."/>
            <person name="Kuo A."/>
            <person name="Mondo S."/>
            <person name="Riley R."/>
            <person name="Otillar R."/>
            <person name="Haridas S."/>
            <person name="Lipzen A."/>
            <person name="Grimwood J."/>
            <person name="Schmutz J."/>
            <person name="Clum A."/>
            <person name="Reid I.D."/>
            <person name="Moisan M.C."/>
            <person name="Butler G."/>
            <person name="Nguyen T.T.M."/>
            <person name="Dewar K."/>
            <person name="Conant G."/>
            <person name="Drula E."/>
            <person name="Henrissat B."/>
            <person name="Hansel C."/>
            <person name="Singer S."/>
            <person name="Hutchinson M.I."/>
            <person name="de Vries R.P."/>
            <person name="Natvig D.O."/>
            <person name="Powell A.J."/>
            <person name="Tsang A."/>
            <person name="Grigoriev I.V."/>
        </authorList>
    </citation>
    <scope>NUCLEOTIDE SEQUENCE [LARGE SCALE GENOMIC DNA]</scope>
    <source>
        <strain evidence="4 5">CBS 620.91</strain>
    </source>
</reference>
<protein>
    <recommendedName>
        <fullName evidence="3">Methyltransferase domain-containing protein</fullName>
    </recommendedName>
</protein>
<keyword evidence="2" id="KW-0808">Transferase</keyword>
<keyword evidence="1" id="KW-0489">Methyltransferase</keyword>
<dbReference type="Gene3D" id="3.40.50.150">
    <property type="entry name" value="Vaccinia Virus protein VP39"/>
    <property type="match status" value="1"/>
</dbReference>
<dbReference type="InterPro" id="IPR029063">
    <property type="entry name" value="SAM-dependent_MTases_sf"/>
</dbReference>
<evidence type="ECO:0000259" key="3">
    <source>
        <dbReference type="Pfam" id="PF13649"/>
    </source>
</evidence>
<dbReference type="InterPro" id="IPR041698">
    <property type="entry name" value="Methyltransf_25"/>
</dbReference>
<dbReference type="SUPFAM" id="SSF53335">
    <property type="entry name" value="S-adenosyl-L-methionine-dependent methyltransferases"/>
    <property type="match status" value="1"/>
</dbReference>
<dbReference type="EMBL" id="JAZGSY010000072">
    <property type="protein sequence ID" value="KAL1841524.1"/>
    <property type="molecule type" value="Genomic_DNA"/>
</dbReference>
<dbReference type="CDD" id="cd02440">
    <property type="entry name" value="AdoMet_MTases"/>
    <property type="match status" value="1"/>
</dbReference>
<dbReference type="Pfam" id="PF13649">
    <property type="entry name" value="Methyltransf_25"/>
    <property type="match status" value="1"/>
</dbReference>
<feature type="domain" description="Methyltransferase" evidence="3">
    <location>
        <begin position="44"/>
        <end position="134"/>
    </location>
</feature>
<evidence type="ECO:0000313" key="4">
    <source>
        <dbReference type="EMBL" id="KAL1841524.1"/>
    </source>
</evidence>
<dbReference type="PANTHER" id="PTHR43861:SF1">
    <property type="entry name" value="TRANS-ACONITATE 2-METHYLTRANSFERASE"/>
    <property type="match status" value="1"/>
</dbReference>
<dbReference type="PANTHER" id="PTHR43861">
    <property type="entry name" value="TRANS-ACONITATE 2-METHYLTRANSFERASE-RELATED"/>
    <property type="match status" value="1"/>
</dbReference>
<dbReference type="InterPro" id="IPR023149">
    <property type="entry name" value="Trans_acon_MeTrfase_C"/>
</dbReference>
<evidence type="ECO:0000256" key="1">
    <source>
        <dbReference type="ARBA" id="ARBA00022603"/>
    </source>
</evidence>